<evidence type="ECO:0000313" key="1">
    <source>
        <dbReference type="EMBL" id="GAA0199418.1"/>
    </source>
</evidence>
<evidence type="ECO:0000313" key="2">
    <source>
        <dbReference type="Proteomes" id="UP001501221"/>
    </source>
</evidence>
<reference evidence="2" key="1">
    <citation type="journal article" date="2019" name="Int. J. Syst. Evol. Microbiol.">
        <title>The Global Catalogue of Microorganisms (GCM) 10K type strain sequencing project: providing services to taxonomists for standard genome sequencing and annotation.</title>
        <authorList>
            <consortium name="The Broad Institute Genomics Platform"/>
            <consortium name="The Broad Institute Genome Sequencing Center for Infectious Disease"/>
            <person name="Wu L."/>
            <person name="Ma J."/>
        </authorList>
    </citation>
    <scope>NUCLEOTIDE SEQUENCE [LARGE SCALE GENOMIC DNA]</scope>
    <source>
        <strain evidence="2">JCM 16211</strain>
    </source>
</reference>
<dbReference type="EMBL" id="BAAAFM010000001">
    <property type="protein sequence ID" value="GAA0199418.1"/>
    <property type="molecule type" value="Genomic_DNA"/>
</dbReference>
<proteinExistence type="predicted"/>
<accession>A0ABP3CDJ7</accession>
<keyword evidence="2" id="KW-1185">Reference proteome</keyword>
<name>A0ABP3CDJ7_9GAMM</name>
<sequence>MLAKNAISLSNEDMSTINSALDEFERSLSSIERDSQDAFALAIL</sequence>
<comment type="caution">
    <text evidence="1">The sequence shown here is derived from an EMBL/GenBank/DDBJ whole genome shotgun (WGS) entry which is preliminary data.</text>
</comment>
<gene>
    <name evidence="1" type="ORF">GCM10009123_03480</name>
</gene>
<organism evidence="1 2">
    <name type="scientific">Kangiella japonica</name>
    <dbReference type="NCBI Taxonomy" id="647384"/>
    <lineage>
        <taxon>Bacteria</taxon>
        <taxon>Pseudomonadati</taxon>
        <taxon>Pseudomonadota</taxon>
        <taxon>Gammaproteobacteria</taxon>
        <taxon>Kangiellales</taxon>
        <taxon>Kangiellaceae</taxon>
        <taxon>Kangiella</taxon>
    </lineage>
</organism>
<protein>
    <submittedName>
        <fullName evidence="1">Uncharacterized protein</fullName>
    </submittedName>
</protein>
<dbReference type="Proteomes" id="UP001501221">
    <property type="component" value="Unassembled WGS sequence"/>
</dbReference>